<keyword evidence="2 3" id="KW-0012">Acyltransferase</keyword>
<evidence type="ECO:0000256" key="1">
    <source>
        <dbReference type="ARBA" id="ARBA00005686"/>
    </source>
</evidence>
<keyword evidence="2" id="KW-0204">Cytolysis</keyword>
<dbReference type="EC" id="2.3.1.-" evidence="2"/>
<name>A0A4U7N877_9RHOB</name>
<dbReference type="EMBL" id="SULI01000003">
    <property type="protein sequence ID" value="TKZ21887.1"/>
    <property type="molecule type" value="Genomic_DNA"/>
</dbReference>
<dbReference type="GO" id="GO:0031640">
    <property type="term" value="P:killing of cells of another organism"/>
    <property type="evidence" value="ECO:0007669"/>
    <property type="project" value="UniProtKB-KW"/>
</dbReference>
<proteinExistence type="inferred from homology"/>
<comment type="similarity">
    <text evidence="1 2">Belongs to the RTX toxin acyltransferase family.</text>
</comment>
<organism evidence="3 4">
    <name type="scientific">Shimia litoralis</name>
    <dbReference type="NCBI Taxonomy" id="420403"/>
    <lineage>
        <taxon>Bacteria</taxon>
        <taxon>Pseudomonadati</taxon>
        <taxon>Pseudomonadota</taxon>
        <taxon>Alphaproteobacteria</taxon>
        <taxon>Rhodobacterales</taxon>
        <taxon>Roseobacteraceae</taxon>
    </lineage>
</organism>
<dbReference type="Proteomes" id="UP000306575">
    <property type="component" value="Unassembled WGS sequence"/>
</dbReference>
<keyword evidence="2 3" id="KW-0808">Transferase</keyword>
<sequence>MTSKTPHLRAVGPTDAELLSLGKLHFLAGFCAYHKRMPAALLARIFHPAINHDCVRFFENENGRTAAALIWARLSDDVSARMLTKGDLPKEAEWASGSTLWFLDILAPFGQGRLVARQIARTPPTEPFYFARVDATGALRKVVRGDASLKGKDRIQTWYDLPSNQSAL</sequence>
<dbReference type="Pfam" id="PF02794">
    <property type="entry name" value="HlyC"/>
    <property type="match status" value="1"/>
</dbReference>
<evidence type="ECO:0000256" key="2">
    <source>
        <dbReference type="RuleBase" id="RU368102"/>
    </source>
</evidence>
<dbReference type="InterPro" id="IPR003996">
    <property type="entry name" value="RTX_toxin-activating_protC_bac"/>
</dbReference>
<keyword evidence="4" id="KW-1185">Reference proteome</keyword>
<comment type="caution">
    <text evidence="3">The sequence shown here is derived from an EMBL/GenBank/DDBJ whole genome shotgun (WGS) entry which is preliminary data.</text>
</comment>
<keyword evidence="2" id="KW-0963">Cytoplasm</keyword>
<comment type="subcellular location">
    <subcellularLocation>
        <location evidence="2">Cytoplasm</location>
    </subcellularLocation>
</comment>
<dbReference type="AlphaFoldDB" id="A0A4U7N877"/>
<protein>
    <recommendedName>
        <fullName evidence="2">RTX toxin-activating lysine-acyltransferase</fullName>
        <ecNumber evidence="2">2.3.1.-</ecNumber>
    </recommendedName>
</protein>
<evidence type="ECO:0000313" key="4">
    <source>
        <dbReference type="Proteomes" id="UP000306575"/>
    </source>
</evidence>
<dbReference type="GO" id="GO:0009404">
    <property type="term" value="P:toxin metabolic process"/>
    <property type="evidence" value="ECO:0007669"/>
    <property type="project" value="UniProtKB-UniRule"/>
</dbReference>
<dbReference type="GO" id="GO:0016746">
    <property type="term" value="F:acyltransferase activity"/>
    <property type="evidence" value="ECO:0007669"/>
    <property type="project" value="UniProtKB-UniRule"/>
</dbReference>
<evidence type="ECO:0000313" key="3">
    <source>
        <dbReference type="EMBL" id="TKZ21887.1"/>
    </source>
</evidence>
<accession>A0A4U7N877</accession>
<reference evidence="3 4" key="1">
    <citation type="submission" date="2019-04" db="EMBL/GenBank/DDBJ databases">
        <title>Genome sequence of Pelagicola litoralis CL-ES2.</title>
        <authorList>
            <person name="Cao J."/>
        </authorList>
    </citation>
    <scope>NUCLEOTIDE SEQUENCE [LARGE SCALE GENOMIC DNA]</scope>
    <source>
        <strain evidence="3 4">CL-ES2</strain>
    </source>
</reference>
<dbReference type="RefSeq" id="WP_138015211.1">
    <property type="nucleotide sequence ID" value="NZ_SULI01000003.1"/>
</dbReference>
<dbReference type="GO" id="GO:0005737">
    <property type="term" value="C:cytoplasm"/>
    <property type="evidence" value="ECO:0007669"/>
    <property type="project" value="UniProtKB-SubCell"/>
</dbReference>
<gene>
    <name evidence="3" type="ORF">FAP39_04620</name>
</gene>
<comment type="function">
    <text evidence="2">Involved in fatty acylation of protoxin at internal lysine residues, thereby converting it to the active toxin.</text>
</comment>
<dbReference type="OrthoDB" id="5431564at2"/>